<keyword evidence="2" id="KW-1185">Reference proteome</keyword>
<name>A0ABR7IBF0_9FIRM</name>
<evidence type="ECO:0000313" key="1">
    <source>
        <dbReference type="EMBL" id="MBC5754245.1"/>
    </source>
</evidence>
<evidence type="ECO:0000313" key="2">
    <source>
        <dbReference type="Proteomes" id="UP000621540"/>
    </source>
</evidence>
<evidence type="ECO:0008006" key="3">
    <source>
        <dbReference type="Google" id="ProtNLM"/>
    </source>
</evidence>
<proteinExistence type="predicted"/>
<accession>A0ABR7IBF0</accession>
<protein>
    <recommendedName>
        <fullName evidence="3">Pilus assembly protein</fullName>
    </recommendedName>
</protein>
<sequence>MIFPLFAGLLVTILFFFRVLMVQQTVEEALQYTGRKMAVLAWESEEKGTLLSLAEAEAIFHGAKKDAGDASVYQGCGTVSLDAVRSSFTGNYIQLYTTYEIPLPIGFFGKQEIRIVQSVKTRKWTGYSKDDAGMEQDRFVYVTPHGHAYHATMDCAYLDLSIQSVSYSMVGSLRNADGARYTRCASCGMEGGTVYITSYGNRYHSSLTCGGLKRMVYLIRLSEAQGYHACQKCAGS</sequence>
<organism evidence="1 2">
    <name type="scientific">Roseburia yibonii</name>
    <dbReference type="NCBI Taxonomy" id="2763063"/>
    <lineage>
        <taxon>Bacteria</taxon>
        <taxon>Bacillati</taxon>
        <taxon>Bacillota</taxon>
        <taxon>Clostridia</taxon>
        <taxon>Lachnospirales</taxon>
        <taxon>Lachnospiraceae</taxon>
        <taxon>Roseburia</taxon>
    </lineage>
</organism>
<dbReference type="EMBL" id="JACOQH010000006">
    <property type="protein sequence ID" value="MBC5754245.1"/>
    <property type="molecule type" value="Genomic_DNA"/>
</dbReference>
<comment type="caution">
    <text evidence="1">The sequence shown here is derived from an EMBL/GenBank/DDBJ whole genome shotgun (WGS) entry which is preliminary data.</text>
</comment>
<gene>
    <name evidence="1" type="ORF">H8Z76_09525</name>
</gene>
<reference evidence="1 2" key="1">
    <citation type="submission" date="2020-08" db="EMBL/GenBank/DDBJ databases">
        <title>Genome public.</title>
        <authorList>
            <person name="Liu C."/>
            <person name="Sun Q."/>
        </authorList>
    </citation>
    <scope>NUCLEOTIDE SEQUENCE [LARGE SCALE GENOMIC DNA]</scope>
    <source>
        <strain evidence="1 2">BX0805</strain>
    </source>
</reference>
<dbReference type="Proteomes" id="UP000621540">
    <property type="component" value="Unassembled WGS sequence"/>
</dbReference>